<dbReference type="EC" id="6.5.1.1" evidence="4"/>
<evidence type="ECO:0000256" key="17">
    <source>
        <dbReference type="ARBA" id="ARBA00031942"/>
    </source>
</evidence>
<evidence type="ECO:0000313" key="23">
    <source>
        <dbReference type="RefSeq" id="XP_017767797.1"/>
    </source>
</evidence>
<dbReference type="PANTHER" id="PTHR45997:SF1">
    <property type="entry name" value="DNA LIGASE 4"/>
    <property type="match status" value="1"/>
</dbReference>
<dbReference type="Gene3D" id="3.30.470.30">
    <property type="entry name" value="DNA ligase/mRNA capping enzyme"/>
    <property type="match status" value="1"/>
</dbReference>
<dbReference type="PROSITE" id="PS50172">
    <property type="entry name" value="BRCT"/>
    <property type="match status" value="1"/>
</dbReference>
<dbReference type="Pfam" id="PF00533">
    <property type="entry name" value="BRCT"/>
    <property type="match status" value="1"/>
</dbReference>
<evidence type="ECO:0000313" key="22">
    <source>
        <dbReference type="Proteomes" id="UP000695000"/>
    </source>
</evidence>
<dbReference type="GO" id="GO:0016874">
    <property type="term" value="F:ligase activity"/>
    <property type="evidence" value="ECO:0007669"/>
    <property type="project" value="UniProtKB-KW"/>
</dbReference>
<keyword evidence="13" id="KW-0233">DNA recombination</keyword>
<keyword evidence="8" id="KW-0677">Repeat</keyword>
<dbReference type="InterPro" id="IPR036420">
    <property type="entry name" value="BRCT_dom_sf"/>
</dbReference>
<keyword evidence="7" id="KW-0479">Metal-binding</keyword>
<evidence type="ECO:0000256" key="10">
    <source>
        <dbReference type="ARBA" id="ARBA00022763"/>
    </source>
</evidence>
<dbReference type="SUPFAM" id="SSF56091">
    <property type="entry name" value="DNA ligase/mRNA capping enzyme, catalytic domain"/>
    <property type="match status" value="1"/>
</dbReference>
<feature type="domain" description="ATP-dependent DNA ligase family profile" evidence="20">
    <location>
        <begin position="347"/>
        <end position="484"/>
    </location>
</feature>
<comment type="cofactor">
    <cofactor evidence="1">
        <name>Mg(2+)</name>
        <dbReference type="ChEBI" id="CHEBI:18420"/>
    </cofactor>
</comment>
<dbReference type="InterPro" id="IPR044125">
    <property type="entry name" value="Adenylation_DNA_ligase_IV"/>
</dbReference>
<evidence type="ECO:0000256" key="1">
    <source>
        <dbReference type="ARBA" id="ARBA00001946"/>
    </source>
</evidence>
<evidence type="ECO:0000259" key="21">
    <source>
        <dbReference type="PROSITE" id="PS50172"/>
    </source>
</evidence>
<evidence type="ECO:0000256" key="2">
    <source>
        <dbReference type="ARBA" id="ARBA00004123"/>
    </source>
</evidence>
<evidence type="ECO:0000256" key="16">
    <source>
        <dbReference type="ARBA" id="ARBA00030676"/>
    </source>
</evidence>
<dbReference type="InterPro" id="IPR029710">
    <property type="entry name" value="LIG4"/>
</dbReference>
<evidence type="ECO:0000256" key="15">
    <source>
        <dbReference type="ARBA" id="ARBA00023242"/>
    </source>
</evidence>
<evidence type="ECO:0000256" key="8">
    <source>
        <dbReference type="ARBA" id="ARBA00022737"/>
    </source>
</evidence>
<keyword evidence="14" id="KW-0234">DNA repair</keyword>
<evidence type="ECO:0000256" key="5">
    <source>
        <dbReference type="ARBA" id="ARBA00022073"/>
    </source>
</evidence>
<dbReference type="InterPro" id="IPR012310">
    <property type="entry name" value="DNA_ligase_ATP-dep_cent"/>
</dbReference>
<evidence type="ECO:0000256" key="19">
    <source>
        <dbReference type="RuleBase" id="RU004196"/>
    </source>
</evidence>
<protein>
    <recommendedName>
        <fullName evidence="5">DNA ligase 4</fullName>
        <ecNumber evidence="4">6.5.1.1</ecNumber>
    </recommendedName>
    <alternativeName>
        <fullName evidence="17">DNA ligase IV</fullName>
    </alternativeName>
    <alternativeName>
        <fullName evidence="16">Polydeoxyribonucleotide synthase [ATP] 4</fullName>
    </alternativeName>
</protein>
<dbReference type="SUPFAM" id="SSF50249">
    <property type="entry name" value="Nucleic acid-binding proteins"/>
    <property type="match status" value="1"/>
</dbReference>
<dbReference type="InterPro" id="IPR012308">
    <property type="entry name" value="DNA_ligase_ATP-dep_N"/>
</dbReference>
<comment type="similarity">
    <text evidence="3 19">Belongs to the ATP-dependent DNA ligase family.</text>
</comment>
<dbReference type="RefSeq" id="XP_017767797.1">
    <property type="nucleotide sequence ID" value="XM_017912308.1"/>
</dbReference>
<dbReference type="Pfam" id="PF04675">
    <property type="entry name" value="DNA_ligase_A_N"/>
    <property type="match status" value="1"/>
</dbReference>
<dbReference type="InterPro" id="IPR001357">
    <property type="entry name" value="BRCT_dom"/>
</dbReference>
<dbReference type="InterPro" id="IPR036599">
    <property type="entry name" value="DNA_ligase_N_sf"/>
</dbReference>
<keyword evidence="11" id="KW-0067">ATP-binding</keyword>
<evidence type="ECO:0000256" key="6">
    <source>
        <dbReference type="ARBA" id="ARBA00022598"/>
    </source>
</evidence>
<name>A0ABM1LZP7_NICVS</name>
<evidence type="ECO:0000256" key="4">
    <source>
        <dbReference type="ARBA" id="ARBA00012727"/>
    </source>
</evidence>
<dbReference type="SUPFAM" id="SSF117018">
    <property type="entry name" value="ATP-dependent DNA ligase DNA-binding domain"/>
    <property type="match status" value="1"/>
</dbReference>
<dbReference type="Gene3D" id="2.40.50.140">
    <property type="entry name" value="Nucleic acid-binding proteins"/>
    <property type="match status" value="1"/>
</dbReference>
<keyword evidence="15" id="KW-0539">Nucleus</keyword>
<dbReference type="InterPro" id="IPR012340">
    <property type="entry name" value="NA-bd_OB-fold"/>
</dbReference>
<evidence type="ECO:0000256" key="14">
    <source>
        <dbReference type="ARBA" id="ARBA00023204"/>
    </source>
</evidence>
<evidence type="ECO:0000256" key="7">
    <source>
        <dbReference type="ARBA" id="ARBA00022723"/>
    </source>
</evidence>
<dbReference type="Proteomes" id="UP000695000">
    <property type="component" value="Unplaced"/>
</dbReference>
<dbReference type="PANTHER" id="PTHR45997">
    <property type="entry name" value="DNA LIGASE 4"/>
    <property type="match status" value="1"/>
</dbReference>
<gene>
    <name evidence="23" type="primary">LOC108556284</name>
</gene>
<dbReference type="GeneID" id="108556284"/>
<evidence type="ECO:0000256" key="3">
    <source>
        <dbReference type="ARBA" id="ARBA00007572"/>
    </source>
</evidence>
<dbReference type="InterPro" id="IPR000977">
    <property type="entry name" value="DNA_ligase_ATP-dep"/>
</dbReference>
<dbReference type="PROSITE" id="PS50160">
    <property type="entry name" value="DNA_LIGASE_A3"/>
    <property type="match status" value="1"/>
</dbReference>
<dbReference type="SUPFAM" id="SSF52113">
    <property type="entry name" value="BRCT domain"/>
    <property type="match status" value="1"/>
</dbReference>
<comment type="subcellular location">
    <subcellularLocation>
        <location evidence="2">Nucleus</location>
    </subcellularLocation>
</comment>
<comment type="catalytic activity">
    <reaction evidence="18">
        <text>ATP + (deoxyribonucleotide)n-3'-hydroxyl + 5'-phospho-(deoxyribonucleotide)m = (deoxyribonucleotide)n+m + AMP + diphosphate.</text>
        <dbReference type="EC" id="6.5.1.1"/>
    </reaction>
</comment>
<evidence type="ECO:0000256" key="18">
    <source>
        <dbReference type="ARBA" id="ARBA00034003"/>
    </source>
</evidence>
<dbReference type="CDD" id="cd07903">
    <property type="entry name" value="Adenylation_DNA_ligase_IV"/>
    <property type="match status" value="1"/>
</dbReference>
<evidence type="ECO:0000256" key="12">
    <source>
        <dbReference type="ARBA" id="ARBA00022842"/>
    </source>
</evidence>
<dbReference type="SMART" id="SM00292">
    <property type="entry name" value="BRCT"/>
    <property type="match status" value="1"/>
</dbReference>
<keyword evidence="10" id="KW-0227">DNA damage</keyword>
<dbReference type="Gene3D" id="1.10.3260.10">
    <property type="entry name" value="DNA ligase, ATP-dependent, N-terminal domain"/>
    <property type="match status" value="1"/>
</dbReference>
<evidence type="ECO:0000256" key="11">
    <source>
        <dbReference type="ARBA" id="ARBA00022840"/>
    </source>
</evidence>
<dbReference type="NCBIfam" id="TIGR00574">
    <property type="entry name" value="dnl1"/>
    <property type="match status" value="1"/>
</dbReference>
<evidence type="ECO:0000259" key="20">
    <source>
        <dbReference type="PROSITE" id="PS50160"/>
    </source>
</evidence>
<keyword evidence="12" id="KW-0460">Magnesium</keyword>
<keyword evidence="9" id="KW-0547">Nucleotide-binding</keyword>
<dbReference type="Gene3D" id="3.40.50.10190">
    <property type="entry name" value="BRCT domain"/>
    <property type="match status" value="1"/>
</dbReference>
<dbReference type="Pfam" id="PF04679">
    <property type="entry name" value="DNA_ligase_A_C"/>
    <property type="match status" value="1"/>
</dbReference>
<accession>A0ABM1LZP7</accession>
<proteinExistence type="inferred from homology"/>
<evidence type="ECO:0000256" key="9">
    <source>
        <dbReference type="ARBA" id="ARBA00022741"/>
    </source>
</evidence>
<keyword evidence="6 23" id="KW-0436">Ligase</keyword>
<dbReference type="Pfam" id="PF01068">
    <property type="entry name" value="DNA_ligase_A_M"/>
    <property type="match status" value="1"/>
</dbReference>
<evidence type="ECO:0000256" key="13">
    <source>
        <dbReference type="ARBA" id="ARBA00023172"/>
    </source>
</evidence>
<keyword evidence="22" id="KW-1185">Reference proteome</keyword>
<dbReference type="InterPro" id="IPR012309">
    <property type="entry name" value="DNA_ligase_ATP-dep_C"/>
</dbReference>
<organism evidence="22 23">
    <name type="scientific">Nicrophorus vespilloides</name>
    <name type="common">Boreal carrion beetle</name>
    <dbReference type="NCBI Taxonomy" id="110193"/>
    <lineage>
        <taxon>Eukaryota</taxon>
        <taxon>Metazoa</taxon>
        <taxon>Ecdysozoa</taxon>
        <taxon>Arthropoda</taxon>
        <taxon>Hexapoda</taxon>
        <taxon>Insecta</taxon>
        <taxon>Pterygota</taxon>
        <taxon>Neoptera</taxon>
        <taxon>Endopterygota</taxon>
        <taxon>Coleoptera</taxon>
        <taxon>Polyphaga</taxon>
        <taxon>Staphyliniformia</taxon>
        <taxon>Silphidae</taxon>
        <taxon>Nicrophorinae</taxon>
        <taxon>Nicrophorus</taxon>
    </lineage>
</organism>
<sequence>MSKGCIAVAPIGDNIATLNSFNDFCRACEGIKNSPDIVGKTTILHEYMQSVKSKAKLCNRDVDKSLFPIIRLLLPQYERHRNPYQLQESTFIKVLINKLSLTAEEATLLKKYKDIHTARKAGDFADVASEMLSKRFFDKGSMSIYELNSYLDNISFYSTNKSIQEDTILSVISATTPLEQKWFIRIIFKDLKLGLGYNKILTSLHWTAPKLFNRLSSLEKICTILSAENPIEGDIAVQLFSCVRPMLSKRCCKDIFSKLFGREHVYFMETKYDGERFQIHYNHNVVKLFSRNGFDFTSKFQELVDVLPSLIKSNARNFIIDGEMMLWNKAEKKFASKGYRVDVKNLKPEDEYQACFVSFDLIFWNGYPAIDKPLFERKIFLENMIENKEGVYLYCDYSVAKKKAHVINFMNEAMNNAQEGIVMKRHDSKYLPNERTGWYKLKPDYFDGLVTDLDLVVMGGNYSDLRSEAYCSMQVVHFVCGVFNDESRKVTAFCRISAGLSQKDLELINEKLGPYFNDDFEDPEFRHSNLEFGIVRPDVWIDPRVSCVFVARGTELTLVKAGHPHCKTDYTLRFPRVMSIRFDKIYTSCLTVFDLMCMTDSCLPVIKTTKQQLYLEDINQPFKKNTRLQTQIYSEILQGLEFLIYNGGVDKYRLDMEHLIVQHSGRVVEVEGPTTFCIIVGDPLNWKKYENDSETDVVKMEWLLRIVALGRYAPFDPEEILYASPITRRSYKCFYDETGDSFTEPVKIKSLETFILRSDHMRLNAMEIAQLRAEINPPVRTDKYTGIIAYFDKYAVFNVPESNVSAFYTAMEADFLFHGGRICKLTEHTKYIIADTQDDSRVRAIDYFLSDNRNETALMFHTHDELLKHIREETAKARAKVLTE</sequence>
<reference evidence="23" key="1">
    <citation type="submission" date="2025-08" db="UniProtKB">
        <authorList>
            <consortium name="RefSeq"/>
        </authorList>
    </citation>
    <scope>IDENTIFICATION</scope>
    <source>
        <tissue evidence="23">Whole Larva</tissue>
    </source>
</reference>
<feature type="domain" description="BRCT" evidence="21">
    <location>
        <begin position="632"/>
        <end position="720"/>
    </location>
</feature>